<dbReference type="InterPro" id="IPR036788">
    <property type="entry name" value="T_IF-3_C_sf"/>
</dbReference>
<feature type="domain" description="Translation initiation factor 3 N-terminal" evidence="8">
    <location>
        <begin position="5"/>
        <end position="73"/>
    </location>
</feature>
<dbReference type="GO" id="GO:0005829">
    <property type="term" value="C:cytosol"/>
    <property type="evidence" value="ECO:0007669"/>
    <property type="project" value="TreeGrafter"/>
</dbReference>
<keyword evidence="4" id="KW-0963">Cytoplasm</keyword>
<evidence type="ECO:0000313" key="9">
    <source>
        <dbReference type="EMBL" id="EPR33179.1"/>
    </source>
</evidence>
<dbReference type="InterPro" id="IPR036787">
    <property type="entry name" value="T_IF-3_N_sf"/>
</dbReference>
<dbReference type="Proteomes" id="UP000014975">
    <property type="component" value="Unassembled WGS sequence"/>
</dbReference>
<organism evidence="9 10">
    <name type="scientific">Alkalidesulfovibrio alkalitolerans DSM 16529</name>
    <dbReference type="NCBI Taxonomy" id="1121439"/>
    <lineage>
        <taxon>Bacteria</taxon>
        <taxon>Pseudomonadati</taxon>
        <taxon>Thermodesulfobacteriota</taxon>
        <taxon>Desulfovibrionia</taxon>
        <taxon>Desulfovibrionales</taxon>
        <taxon>Desulfovibrionaceae</taxon>
        <taxon>Alkalidesulfovibrio</taxon>
    </lineage>
</organism>
<dbReference type="PATRIC" id="fig|1121439.3.peg.1977"/>
<dbReference type="Pfam" id="PF00707">
    <property type="entry name" value="IF3_C"/>
    <property type="match status" value="1"/>
</dbReference>
<comment type="subcellular location">
    <subcellularLocation>
        <location evidence="4 6">Cytoplasm</location>
    </subcellularLocation>
</comment>
<dbReference type="STRING" id="1121439.dsat_0620"/>
<proteinExistence type="inferred from homology"/>
<dbReference type="AlphaFoldDB" id="S7UH61"/>
<keyword evidence="3 4" id="KW-0648">Protein biosynthesis</keyword>
<evidence type="ECO:0000256" key="1">
    <source>
        <dbReference type="ARBA" id="ARBA00005439"/>
    </source>
</evidence>
<gene>
    <name evidence="4" type="primary">infC</name>
    <name evidence="9" type="ORF">dsat_0620</name>
</gene>
<dbReference type="PANTHER" id="PTHR10938">
    <property type="entry name" value="TRANSLATION INITIATION FACTOR IF-3"/>
    <property type="match status" value="1"/>
</dbReference>
<dbReference type="Gene3D" id="3.10.20.80">
    <property type="entry name" value="Translation initiation factor 3 (IF-3), N-terminal domain"/>
    <property type="match status" value="1"/>
</dbReference>
<accession>S7UH61</accession>
<dbReference type="InterPro" id="IPR019813">
    <property type="entry name" value="Translation_initiation_fac3_CS"/>
</dbReference>
<evidence type="ECO:0000259" key="8">
    <source>
        <dbReference type="Pfam" id="PF05198"/>
    </source>
</evidence>
<dbReference type="RefSeq" id="WP_020887314.1">
    <property type="nucleotide sequence ID" value="NZ_ATHI01000026.1"/>
</dbReference>
<evidence type="ECO:0000256" key="6">
    <source>
        <dbReference type="RuleBase" id="RU000646"/>
    </source>
</evidence>
<sequence>MQARVNRQIRVRSVRLIADDGDQLGIKSIEEALALAQEKGLDLVEVAPNADPPVCKIMDFGKYKYEQQKKLQSARKKQTQVQIKEIKFRPKTDDHDYQTKLRHIRRFLGEGDRCKATIFFRGREIVHKDRGQAVLDRVVRDTADIAKVEQDARAEGRTLFIMLAPIPKKDEKVDAAAQDSASEASE</sequence>
<evidence type="ECO:0000313" key="10">
    <source>
        <dbReference type="Proteomes" id="UP000014975"/>
    </source>
</evidence>
<dbReference type="GO" id="GO:0016020">
    <property type="term" value="C:membrane"/>
    <property type="evidence" value="ECO:0007669"/>
    <property type="project" value="TreeGrafter"/>
</dbReference>
<dbReference type="eggNOG" id="COG0290">
    <property type="taxonomic scope" value="Bacteria"/>
</dbReference>
<keyword evidence="10" id="KW-1185">Reference proteome</keyword>
<evidence type="ECO:0000256" key="2">
    <source>
        <dbReference type="ARBA" id="ARBA00022540"/>
    </source>
</evidence>
<dbReference type="SUPFAM" id="SSF54364">
    <property type="entry name" value="Translation initiation factor IF3, N-terminal domain"/>
    <property type="match status" value="1"/>
</dbReference>
<comment type="subunit">
    <text evidence="4 6">Monomer.</text>
</comment>
<dbReference type="FunFam" id="3.30.110.10:FF:000001">
    <property type="entry name" value="Translation initiation factor IF-3"/>
    <property type="match status" value="1"/>
</dbReference>
<name>S7UH61_9BACT</name>
<dbReference type="GO" id="GO:0003743">
    <property type="term" value="F:translation initiation factor activity"/>
    <property type="evidence" value="ECO:0007669"/>
    <property type="project" value="UniProtKB-UniRule"/>
</dbReference>
<protein>
    <recommendedName>
        <fullName evidence="4 5">Translation initiation factor IF-3</fullName>
    </recommendedName>
</protein>
<evidence type="ECO:0000259" key="7">
    <source>
        <dbReference type="Pfam" id="PF00707"/>
    </source>
</evidence>
<evidence type="ECO:0000256" key="3">
    <source>
        <dbReference type="ARBA" id="ARBA00022917"/>
    </source>
</evidence>
<reference evidence="9 10" key="1">
    <citation type="journal article" date="2013" name="Genome Announc.">
        <title>Draft genome sequences for three mercury-methylating, sulfate-reducing bacteria.</title>
        <authorList>
            <person name="Brown S.D."/>
            <person name="Hurt R.A.Jr."/>
            <person name="Gilmour C.C."/>
            <person name="Elias D.A."/>
        </authorList>
    </citation>
    <scope>NUCLEOTIDE SEQUENCE [LARGE SCALE GENOMIC DNA]</scope>
    <source>
        <strain evidence="9 10">DSM 16529</strain>
    </source>
</reference>
<comment type="caution">
    <text evidence="9">The sequence shown here is derived from an EMBL/GenBank/DDBJ whole genome shotgun (WGS) entry which is preliminary data.</text>
</comment>
<feature type="domain" description="Translation initiation factor 3 C-terminal" evidence="7">
    <location>
        <begin position="81"/>
        <end position="165"/>
    </location>
</feature>
<comment type="similarity">
    <text evidence="1 4 6">Belongs to the IF-3 family.</text>
</comment>
<dbReference type="EMBL" id="ATHI01000026">
    <property type="protein sequence ID" value="EPR33179.1"/>
    <property type="molecule type" value="Genomic_DNA"/>
</dbReference>
<keyword evidence="2 4" id="KW-0396">Initiation factor</keyword>
<dbReference type="Gene3D" id="3.30.110.10">
    <property type="entry name" value="Translation initiation factor 3 (IF-3), C-terminal domain"/>
    <property type="match status" value="1"/>
</dbReference>
<dbReference type="InterPro" id="IPR019815">
    <property type="entry name" value="Translation_initiation_fac_3_C"/>
</dbReference>
<dbReference type="PROSITE" id="PS00938">
    <property type="entry name" value="IF3"/>
    <property type="match status" value="1"/>
</dbReference>
<dbReference type="Pfam" id="PF05198">
    <property type="entry name" value="IF3_N"/>
    <property type="match status" value="1"/>
</dbReference>
<dbReference type="InterPro" id="IPR001288">
    <property type="entry name" value="Translation_initiation_fac_3"/>
</dbReference>
<dbReference type="PANTHER" id="PTHR10938:SF0">
    <property type="entry name" value="TRANSLATION INITIATION FACTOR IF-3, MITOCHONDRIAL"/>
    <property type="match status" value="1"/>
</dbReference>
<evidence type="ECO:0000256" key="5">
    <source>
        <dbReference type="NCBIfam" id="TIGR00168"/>
    </source>
</evidence>
<comment type="function">
    <text evidence="4 6">IF-3 binds to the 30S ribosomal subunit and shifts the equilibrium between 70S ribosomes and their 50S and 30S subunits in favor of the free subunits, thus enhancing the availability of 30S subunits on which protein synthesis initiation begins.</text>
</comment>
<dbReference type="InterPro" id="IPR019814">
    <property type="entry name" value="Translation_initiation_fac_3_N"/>
</dbReference>
<dbReference type="GO" id="GO:0043022">
    <property type="term" value="F:ribosome binding"/>
    <property type="evidence" value="ECO:0007669"/>
    <property type="project" value="UniProtKB-ARBA"/>
</dbReference>
<dbReference type="FunFam" id="3.10.20.80:FF:000001">
    <property type="entry name" value="Translation initiation factor IF-3"/>
    <property type="match status" value="1"/>
</dbReference>
<evidence type="ECO:0000256" key="4">
    <source>
        <dbReference type="HAMAP-Rule" id="MF_00080"/>
    </source>
</evidence>
<dbReference type="HAMAP" id="MF_00080">
    <property type="entry name" value="IF_3"/>
    <property type="match status" value="1"/>
</dbReference>
<dbReference type="GO" id="GO:0032790">
    <property type="term" value="P:ribosome disassembly"/>
    <property type="evidence" value="ECO:0007669"/>
    <property type="project" value="TreeGrafter"/>
</dbReference>
<dbReference type="NCBIfam" id="TIGR00168">
    <property type="entry name" value="infC"/>
    <property type="match status" value="1"/>
</dbReference>
<dbReference type="SUPFAM" id="SSF55200">
    <property type="entry name" value="Translation initiation factor IF3, C-terminal domain"/>
    <property type="match status" value="1"/>
</dbReference>